<evidence type="ECO:0000313" key="2">
    <source>
        <dbReference type="EMBL" id="AIT62143.1"/>
    </source>
</evidence>
<dbReference type="KEGG" id="cdo:CDOO_00995"/>
<dbReference type="RefSeq" id="WP_018023039.1">
    <property type="nucleotide sequence ID" value="NZ_AQUX01000024.1"/>
</dbReference>
<dbReference type="InterPro" id="IPR002586">
    <property type="entry name" value="CobQ/CobB/MinD/ParA_Nub-bd_dom"/>
</dbReference>
<protein>
    <recommendedName>
        <fullName evidence="1">CobQ/CobB/MinD/ParA nucleotide binding domain-containing protein</fullName>
    </recommendedName>
</protein>
<evidence type="ECO:0000259" key="1">
    <source>
        <dbReference type="Pfam" id="PF01656"/>
    </source>
</evidence>
<proteinExistence type="predicted"/>
<dbReference type="PANTHER" id="PTHR13696:SF96">
    <property type="entry name" value="COBQ_COBB_MIND_PARA NUCLEOTIDE BINDING DOMAIN-CONTAINING PROTEIN"/>
    <property type="match status" value="1"/>
</dbReference>
<organism evidence="2 3">
    <name type="scientific">Corynebacterium doosanense CAU 212 = DSM 45436</name>
    <dbReference type="NCBI Taxonomy" id="558173"/>
    <lineage>
        <taxon>Bacteria</taxon>
        <taxon>Bacillati</taxon>
        <taxon>Actinomycetota</taxon>
        <taxon>Actinomycetes</taxon>
        <taxon>Mycobacteriales</taxon>
        <taxon>Corynebacteriaceae</taxon>
        <taxon>Corynebacterium</taxon>
    </lineage>
</organism>
<dbReference type="PIRSF" id="PIRSF009320">
    <property type="entry name" value="Nuc_binding_HP_1000"/>
    <property type="match status" value="1"/>
</dbReference>
<reference evidence="2 3" key="1">
    <citation type="submission" date="2013-09" db="EMBL/GenBank/DDBJ databases">
        <title>Complete genome sequence of Corynebacterium doosanense CAU 212(T) (=DSM 45436(T)), isolated from activated sludge.</title>
        <authorList>
            <person name="Schaffert L."/>
            <person name="Albersmeier A."/>
            <person name="Kalinowski J."/>
            <person name="Ruckert C."/>
        </authorList>
    </citation>
    <scope>NUCLEOTIDE SEQUENCE [LARGE SCALE GENOMIC DNA]</scope>
    <source>
        <strain evidence="2 3">CAU 212</strain>
    </source>
</reference>
<evidence type="ECO:0000313" key="3">
    <source>
        <dbReference type="Proteomes" id="UP000029914"/>
    </source>
</evidence>
<dbReference type="PANTHER" id="PTHR13696">
    <property type="entry name" value="P-LOOP CONTAINING NUCLEOSIDE TRIPHOSPHATE HYDROLASE"/>
    <property type="match status" value="1"/>
</dbReference>
<dbReference type="Pfam" id="PF01656">
    <property type="entry name" value="CbiA"/>
    <property type="match status" value="1"/>
</dbReference>
<dbReference type="AlphaFoldDB" id="A0A097IJ57"/>
<dbReference type="eggNOG" id="COG1192">
    <property type="taxonomic scope" value="Bacteria"/>
</dbReference>
<dbReference type="EMBL" id="CP006764">
    <property type="protein sequence ID" value="AIT62143.1"/>
    <property type="molecule type" value="Genomic_DNA"/>
</dbReference>
<dbReference type="CDD" id="cd02042">
    <property type="entry name" value="ParAB_family"/>
    <property type="match status" value="1"/>
</dbReference>
<dbReference type="Gene3D" id="3.40.50.300">
    <property type="entry name" value="P-loop containing nucleotide triphosphate hydrolases"/>
    <property type="match status" value="1"/>
</dbReference>
<dbReference type="InterPro" id="IPR027417">
    <property type="entry name" value="P-loop_NTPase"/>
</dbReference>
<dbReference type="OrthoDB" id="9804460at2"/>
<keyword evidence="3" id="KW-1185">Reference proteome</keyword>
<dbReference type="HOGENOM" id="CLU_037612_5_1_11"/>
<accession>A0A097IJ57</accession>
<dbReference type="STRING" id="558173.CDOO_00995"/>
<name>A0A097IJ57_9CORY</name>
<sequence>MILSIVNIKGGSARTTTAMFLASAYIRLGYEVTVVDTDYQESATTWAARVRDTGQPLLFPVHSCPLSSQVLRTEPDKVEQITRLDAPGAMTILDTPSATPEIMPAISQISDFALVPFATPPVDYQATLDTLRSLTIAHAVVMTRVDYKKREEEQMRQRFHEDGVHVLKATIPYRECYRRVYVPTPAEGVRDHLELAAEITPLRKKINKEMAEQLWMRG</sequence>
<feature type="domain" description="CobQ/CobB/MinD/ParA nucleotide binding" evidence="1">
    <location>
        <begin position="4"/>
        <end position="177"/>
    </location>
</feature>
<dbReference type="SUPFAM" id="SSF52540">
    <property type="entry name" value="P-loop containing nucleoside triphosphate hydrolases"/>
    <property type="match status" value="1"/>
</dbReference>
<dbReference type="InterPro" id="IPR050678">
    <property type="entry name" value="DNA_Partitioning_ATPase"/>
</dbReference>
<gene>
    <name evidence="2" type="ORF">CDOO_00995</name>
</gene>
<dbReference type="Proteomes" id="UP000029914">
    <property type="component" value="Chromosome"/>
</dbReference>